<comment type="caution">
    <text evidence="2">The sequence shown here is derived from an EMBL/GenBank/DDBJ whole genome shotgun (WGS) entry which is preliminary data.</text>
</comment>
<protein>
    <submittedName>
        <fullName evidence="2">Tetratricopeptide (TPR) repeat protein</fullName>
    </submittedName>
</protein>
<dbReference type="Proteomes" id="UP001549146">
    <property type="component" value="Unassembled WGS sequence"/>
</dbReference>
<evidence type="ECO:0000256" key="1">
    <source>
        <dbReference type="SAM" id="Phobius"/>
    </source>
</evidence>
<keyword evidence="1" id="KW-0812">Transmembrane</keyword>
<dbReference type="InterPro" id="IPR019734">
    <property type="entry name" value="TPR_rpt"/>
</dbReference>
<evidence type="ECO:0000313" key="2">
    <source>
        <dbReference type="EMBL" id="MET3730679.1"/>
    </source>
</evidence>
<dbReference type="Pfam" id="PF13174">
    <property type="entry name" value="TPR_6"/>
    <property type="match status" value="2"/>
</dbReference>
<organism evidence="2 3">
    <name type="scientific">Moheibacter stercoris</name>
    <dbReference type="NCBI Taxonomy" id="1628251"/>
    <lineage>
        <taxon>Bacteria</taxon>
        <taxon>Pseudomonadati</taxon>
        <taxon>Bacteroidota</taxon>
        <taxon>Flavobacteriia</taxon>
        <taxon>Flavobacteriales</taxon>
        <taxon>Weeksellaceae</taxon>
        <taxon>Moheibacter</taxon>
    </lineage>
</organism>
<gene>
    <name evidence="2" type="ORF">ABID46_000231</name>
</gene>
<dbReference type="InterPro" id="IPR011990">
    <property type="entry name" value="TPR-like_helical_dom_sf"/>
</dbReference>
<dbReference type="Gene3D" id="1.25.40.10">
    <property type="entry name" value="Tetratricopeptide repeat domain"/>
    <property type="match status" value="1"/>
</dbReference>
<sequence length="236" mass="25920">MAKTNKKQEYTTEKVLDSLNETAYKAENFFEKYSKIIIGVLGALTIIAIGYFIYLKTVLEPKSEKAFIEMAQADEYFKQDSVLLALKGSPGSFQGYEQIVDNYGGTKGGNIARYKAGVAYYRLGDYASAVASLEKFSTDDEILNAQKNGMIGNALVESGKLNEALPYYVKAAEGTNVEVIETMYYTKAGKLAIQLGQDADALKYFQVLANKYPNAGNGEVDKFVERLNYATGGNGK</sequence>
<reference evidence="2 3" key="1">
    <citation type="submission" date="2024-06" db="EMBL/GenBank/DDBJ databases">
        <title>Genomic Encyclopedia of Type Strains, Phase IV (KMG-IV): sequencing the most valuable type-strain genomes for metagenomic binning, comparative biology and taxonomic classification.</title>
        <authorList>
            <person name="Goeker M."/>
        </authorList>
    </citation>
    <scope>NUCLEOTIDE SEQUENCE [LARGE SCALE GENOMIC DNA]</scope>
    <source>
        <strain evidence="2 3">DSM 29388</strain>
    </source>
</reference>
<name>A0ABV2LQ33_9FLAO</name>
<dbReference type="EMBL" id="JBEPMO010000001">
    <property type="protein sequence ID" value="MET3730679.1"/>
    <property type="molecule type" value="Genomic_DNA"/>
</dbReference>
<dbReference type="RefSeq" id="WP_354505946.1">
    <property type="nucleotide sequence ID" value="NZ_JBEPMO010000001.1"/>
</dbReference>
<feature type="transmembrane region" description="Helical" evidence="1">
    <location>
        <begin position="36"/>
        <end position="55"/>
    </location>
</feature>
<keyword evidence="1" id="KW-0472">Membrane</keyword>
<dbReference type="SUPFAM" id="SSF48452">
    <property type="entry name" value="TPR-like"/>
    <property type="match status" value="1"/>
</dbReference>
<accession>A0ABV2LQ33</accession>
<keyword evidence="1" id="KW-1133">Transmembrane helix</keyword>
<proteinExistence type="predicted"/>
<keyword evidence="3" id="KW-1185">Reference proteome</keyword>
<evidence type="ECO:0000313" key="3">
    <source>
        <dbReference type="Proteomes" id="UP001549146"/>
    </source>
</evidence>